<evidence type="ECO:0008006" key="4">
    <source>
        <dbReference type="Google" id="ProtNLM"/>
    </source>
</evidence>
<dbReference type="OrthoDB" id="5296662at2"/>
<dbReference type="STRING" id="667128.HMPREF0621_0262"/>
<organism evidence="2 3">
    <name type="scientific">Pasteurella dagmatis ATCC 43325</name>
    <dbReference type="NCBI Taxonomy" id="667128"/>
    <lineage>
        <taxon>Bacteria</taxon>
        <taxon>Pseudomonadati</taxon>
        <taxon>Pseudomonadota</taxon>
        <taxon>Gammaproteobacteria</taxon>
        <taxon>Pasteurellales</taxon>
        <taxon>Pasteurellaceae</taxon>
        <taxon>Pasteurella</taxon>
    </lineage>
</organism>
<comment type="caution">
    <text evidence="2">The sequence shown here is derived from an EMBL/GenBank/DDBJ whole genome shotgun (WGS) entry which is preliminary data.</text>
</comment>
<feature type="transmembrane region" description="Helical" evidence="1">
    <location>
        <begin position="7"/>
        <end position="30"/>
    </location>
</feature>
<gene>
    <name evidence="2" type="ORF">HMPREF0621_0262</name>
</gene>
<keyword evidence="1" id="KW-0812">Transmembrane</keyword>
<proteinExistence type="predicted"/>
<keyword evidence="3" id="KW-1185">Reference proteome</keyword>
<sequence>MLYRGQILFNLLFSLFLSSLLILVIVSFYVQSQQQNKKILDTLTLQSELHSILQLIAKDVRRAGFRAVSDKVIHNNFSLFEQGNGQSVVMFSMQDNQKDDCLLFFYDLDRNGCLGGAFKGKQCVQNDHNQTQHIERELFGYRLNQNMIETRLMYKSAVNSRCVFTECQKYLQKEACHYGGWVDLLDAQKYRIIHLAFQWIAEQKGVLVTLRGGLRQQPEIVYGTSAVIPLLNQE</sequence>
<dbReference type="InterPro" id="IPR016419">
    <property type="entry name" value="Prepilin_Pept-dep_B_prd"/>
</dbReference>
<reference evidence="2 3" key="1">
    <citation type="submission" date="2009-10" db="EMBL/GenBank/DDBJ databases">
        <authorList>
            <person name="Muzny D."/>
            <person name="Qin X."/>
            <person name="Deng J."/>
            <person name="Jiang H."/>
            <person name="Liu Y."/>
            <person name="Qu J."/>
            <person name="Song X.-Z."/>
            <person name="Zhang L."/>
            <person name="Thornton R."/>
            <person name="Coyle M."/>
            <person name="Francisco L."/>
            <person name="Jackson L."/>
            <person name="Javaid M."/>
            <person name="Korchina V."/>
            <person name="Kovar C."/>
            <person name="Mata R."/>
            <person name="Mathew T."/>
            <person name="Ngo R."/>
            <person name="Nguyen L."/>
            <person name="Nguyen N."/>
            <person name="Okwuonu G."/>
            <person name="Ongeri F."/>
            <person name="Pham C."/>
            <person name="Simmons D."/>
            <person name="Wilczek-Boney K."/>
            <person name="Hale W."/>
            <person name="Jakkamsetti A."/>
            <person name="Pham P."/>
            <person name="Ruth R."/>
            <person name="San Lucas F."/>
            <person name="Warren J."/>
            <person name="Zhang J."/>
            <person name="Zhao Z."/>
            <person name="Zhou C."/>
            <person name="Zhu D."/>
            <person name="Lee S."/>
            <person name="Bess C."/>
            <person name="Blankenburg K."/>
            <person name="Forbes L."/>
            <person name="Fu Q."/>
            <person name="Gubbala S."/>
            <person name="Hirani K."/>
            <person name="Jayaseelan J.C."/>
            <person name="Lara F."/>
            <person name="Munidasa M."/>
            <person name="Palculict T."/>
            <person name="Patil S."/>
            <person name="Pu L.-L."/>
            <person name="Saada N."/>
            <person name="Tang L."/>
            <person name="Weissenberger G."/>
            <person name="Zhu Y."/>
            <person name="Hemphill L."/>
            <person name="Shang Y."/>
            <person name="Youmans B."/>
            <person name="Ayvaz T."/>
            <person name="Ross M."/>
            <person name="Santibanez J."/>
            <person name="Aqrawi P."/>
            <person name="Gross S."/>
            <person name="Joshi V."/>
            <person name="Fowler G."/>
            <person name="Nazareth L."/>
            <person name="Reid J."/>
            <person name="Worley K."/>
            <person name="Petrosino J."/>
            <person name="Highlander S."/>
            <person name="Gibbs R."/>
        </authorList>
    </citation>
    <scope>NUCLEOTIDE SEQUENCE [LARGE SCALE GENOMIC DNA]</scope>
    <source>
        <strain evidence="2 3">ATCC 43325</strain>
    </source>
</reference>
<protein>
    <recommendedName>
        <fullName evidence="4">Prepilin-type cleavage/methylation N-terminal domain protein</fullName>
    </recommendedName>
</protein>
<evidence type="ECO:0000256" key="1">
    <source>
        <dbReference type="SAM" id="Phobius"/>
    </source>
</evidence>
<evidence type="ECO:0000313" key="3">
    <source>
        <dbReference type="Proteomes" id="UP000005519"/>
    </source>
</evidence>
<keyword evidence="1" id="KW-0472">Membrane</keyword>
<name>C9PMN8_9PAST</name>
<accession>C9PMN8</accession>
<dbReference type="HOGENOM" id="CLU_101731_0_0_6"/>
<dbReference type="Proteomes" id="UP000005519">
    <property type="component" value="Unassembled WGS sequence"/>
</dbReference>
<dbReference type="PIRSF" id="PIRSF004525">
    <property type="entry name" value="Pilin_peptidase-dep_B_prd"/>
    <property type="match status" value="1"/>
</dbReference>
<evidence type="ECO:0000313" key="2">
    <source>
        <dbReference type="EMBL" id="EEX51072.1"/>
    </source>
</evidence>
<keyword evidence="1" id="KW-1133">Transmembrane helix</keyword>
<dbReference type="AlphaFoldDB" id="C9PMN8"/>
<dbReference type="EMBL" id="ACZR01000002">
    <property type="protein sequence ID" value="EEX51072.1"/>
    <property type="molecule type" value="Genomic_DNA"/>
</dbReference>
<dbReference type="RefSeq" id="WP_005765299.1">
    <property type="nucleotide sequence ID" value="NZ_GG704815.1"/>
</dbReference>